<dbReference type="Proteomes" id="UP000308600">
    <property type="component" value="Unassembled WGS sequence"/>
</dbReference>
<sequence length="842" mass="93628">MGVHGLTTYLRENKRVLSTTHELPREDSSSRVPIVVDAWSFIYNLQQSPYLPWVYGGENSAFAEIVTAVVKAWVDVGFKIYFVFDGPYPQLKFSTLVSRQGQSHIQPALLFFRTSEASRSSPRFLNETRILPPLVYSTCVETLRSISESSEHVEVHFADEEGDPYAVELAGKVNGYVIGNDSDFLILNSERYLGYIPLDEMTWHAVSPDGAAADDDGDDDFQTVRKSKGRRKPDSSFGRGIIPPPGALSLRLTFSSYQPATLASHLQLPVTLLPLVGALVGNDFLQAETHRRQVQGLFFDRQLTLPQRINHVALTIKSILAPSSNRKKTKHPVGSVMDLIDRTVNALLLRSPTTFASGEITSIIDKIVEATLQYAIHKHEGEDDGTEGQWVSPICALHGLDECHILSMFSRRVGDLPDGTEEQVDALGIREEYLKAYRAGYLSPRLLNSLHTGTYWPRLFLENPDFETVATTIARPIRLWIYSILDASLGLPEVVAVEEDGTETSTTRDEKEVESSDEEQEDDDADDEVIDVVESDSDEGEDPLAPLKGALQSLRRPREAHEDVMSATASVTSSSSAIQSSTARTLPIHVTEYIRRGTRVAEETVVVPSLISLLTKLPLASGVDPDALLEKPLLCQSIDDRITVLLQILESDIPAVRELPFEHVIPVITLRWVVRTLHKRAQESPSREREGERWTKREGLCFLATLLPVPEVQETRDAIATYEPPAVVDRHVQLVAQATMALDVIEQLAQTLLLADQIPFPFRWFSGKLVYTLLTAQSVPVDITQALQPQLQAVTEGLEDAFSGDRLSKKARKAKKPKEYVPIQATKRAPKSLFDMLGTEEA</sequence>
<proteinExistence type="predicted"/>
<evidence type="ECO:0000313" key="2">
    <source>
        <dbReference type="Proteomes" id="UP000308600"/>
    </source>
</evidence>
<accession>A0ACD3B7D2</accession>
<keyword evidence="2" id="KW-1185">Reference proteome</keyword>
<evidence type="ECO:0000313" key="1">
    <source>
        <dbReference type="EMBL" id="TFK74035.1"/>
    </source>
</evidence>
<reference evidence="1 2" key="1">
    <citation type="journal article" date="2019" name="Nat. Ecol. Evol.">
        <title>Megaphylogeny resolves global patterns of mushroom evolution.</title>
        <authorList>
            <person name="Varga T."/>
            <person name="Krizsan K."/>
            <person name="Foldi C."/>
            <person name="Dima B."/>
            <person name="Sanchez-Garcia M."/>
            <person name="Sanchez-Ramirez S."/>
            <person name="Szollosi G.J."/>
            <person name="Szarkandi J.G."/>
            <person name="Papp V."/>
            <person name="Albert L."/>
            <person name="Andreopoulos W."/>
            <person name="Angelini C."/>
            <person name="Antonin V."/>
            <person name="Barry K.W."/>
            <person name="Bougher N.L."/>
            <person name="Buchanan P."/>
            <person name="Buyck B."/>
            <person name="Bense V."/>
            <person name="Catcheside P."/>
            <person name="Chovatia M."/>
            <person name="Cooper J."/>
            <person name="Damon W."/>
            <person name="Desjardin D."/>
            <person name="Finy P."/>
            <person name="Geml J."/>
            <person name="Haridas S."/>
            <person name="Hughes K."/>
            <person name="Justo A."/>
            <person name="Karasinski D."/>
            <person name="Kautmanova I."/>
            <person name="Kiss B."/>
            <person name="Kocsube S."/>
            <person name="Kotiranta H."/>
            <person name="LaButti K.M."/>
            <person name="Lechner B.E."/>
            <person name="Liimatainen K."/>
            <person name="Lipzen A."/>
            <person name="Lukacs Z."/>
            <person name="Mihaltcheva S."/>
            <person name="Morgado L.N."/>
            <person name="Niskanen T."/>
            <person name="Noordeloos M.E."/>
            <person name="Ohm R.A."/>
            <person name="Ortiz-Santana B."/>
            <person name="Ovrebo C."/>
            <person name="Racz N."/>
            <person name="Riley R."/>
            <person name="Savchenko A."/>
            <person name="Shiryaev A."/>
            <person name="Soop K."/>
            <person name="Spirin V."/>
            <person name="Szebenyi C."/>
            <person name="Tomsovsky M."/>
            <person name="Tulloss R.E."/>
            <person name="Uehling J."/>
            <person name="Grigoriev I.V."/>
            <person name="Vagvolgyi C."/>
            <person name="Papp T."/>
            <person name="Martin F.M."/>
            <person name="Miettinen O."/>
            <person name="Hibbett D.S."/>
            <person name="Nagy L.G."/>
        </authorList>
    </citation>
    <scope>NUCLEOTIDE SEQUENCE [LARGE SCALE GENOMIC DNA]</scope>
    <source>
        <strain evidence="1 2">NL-1719</strain>
    </source>
</reference>
<protein>
    <submittedName>
        <fullName evidence="1">PIN domain-like protein</fullName>
    </submittedName>
</protein>
<name>A0ACD3B7D2_9AGAR</name>
<dbReference type="EMBL" id="ML208271">
    <property type="protein sequence ID" value="TFK74035.1"/>
    <property type="molecule type" value="Genomic_DNA"/>
</dbReference>
<gene>
    <name evidence="1" type="ORF">BDN72DRAFT_790068</name>
</gene>
<organism evidence="1 2">
    <name type="scientific">Pluteus cervinus</name>
    <dbReference type="NCBI Taxonomy" id="181527"/>
    <lineage>
        <taxon>Eukaryota</taxon>
        <taxon>Fungi</taxon>
        <taxon>Dikarya</taxon>
        <taxon>Basidiomycota</taxon>
        <taxon>Agaricomycotina</taxon>
        <taxon>Agaricomycetes</taxon>
        <taxon>Agaricomycetidae</taxon>
        <taxon>Agaricales</taxon>
        <taxon>Pluteineae</taxon>
        <taxon>Pluteaceae</taxon>
        <taxon>Pluteus</taxon>
    </lineage>
</organism>